<name>A0ABX5H8A8_PHOAN</name>
<gene>
    <name evidence="1" type="ORF">C0W27_03950</name>
</gene>
<evidence type="ECO:0008006" key="3">
    <source>
        <dbReference type="Google" id="ProtNLM"/>
    </source>
</evidence>
<reference evidence="1 2" key="1">
    <citation type="submission" date="2018-01" db="EMBL/GenBank/DDBJ databases">
        <title>Whole genome sequencing of Histamine producing bacteria.</title>
        <authorList>
            <person name="Butler K."/>
        </authorList>
    </citation>
    <scope>NUCLEOTIDE SEQUENCE [LARGE SCALE GENOMIC DNA]</scope>
    <source>
        <strain evidence="1 2">A6-1</strain>
    </source>
</reference>
<comment type="caution">
    <text evidence="1">The sequence shown here is derived from an EMBL/GenBank/DDBJ whole genome shotgun (WGS) entry which is preliminary data.</text>
</comment>
<dbReference type="RefSeq" id="WP_107187845.1">
    <property type="nucleotide sequence ID" value="NZ_PYOU01000002.1"/>
</dbReference>
<evidence type="ECO:0000313" key="2">
    <source>
        <dbReference type="Proteomes" id="UP000240989"/>
    </source>
</evidence>
<accession>A0ABX5H8A8</accession>
<organism evidence="1 2">
    <name type="scientific">Photobacterium angustum</name>
    <dbReference type="NCBI Taxonomy" id="661"/>
    <lineage>
        <taxon>Bacteria</taxon>
        <taxon>Pseudomonadati</taxon>
        <taxon>Pseudomonadota</taxon>
        <taxon>Gammaproteobacteria</taxon>
        <taxon>Vibrionales</taxon>
        <taxon>Vibrionaceae</taxon>
        <taxon>Photobacterium</taxon>
    </lineage>
</organism>
<sequence>MKNVLFRDLYFQHKKLKQLIAALEIKQTLLLEEIQRLKQQIHYADQHFLNLITSPSPVKQHLSSLFISNRNSIKTVQIRHINNAVFELNKKELRFNKELIKLKKFETVTKKMLLTYKQAICEESNLDIECMLKLELLNLKLELIIDSYQY</sequence>
<dbReference type="EMBL" id="PYOU01000002">
    <property type="protein sequence ID" value="PSX12352.1"/>
    <property type="molecule type" value="Genomic_DNA"/>
</dbReference>
<protein>
    <recommendedName>
        <fullName evidence="3">Flagellar FliJ protein</fullName>
    </recommendedName>
</protein>
<evidence type="ECO:0000313" key="1">
    <source>
        <dbReference type="EMBL" id="PSX12352.1"/>
    </source>
</evidence>
<keyword evidence="2" id="KW-1185">Reference proteome</keyword>
<proteinExistence type="predicted"/>
<dbReference type="Proteomes" id="UP000240989">
    <property type="component" value="Unassembled WGS sequence"/>
</dbReference>